<keyword evidence="2" id="KW-0521">NADP</keyword>
<dbReference type="Gene3D" id="3.40.50.720">
    <property type="entry name" value="NAD(P)-binding Rossmann-like Domain"/>
    <property type="match status" value="1"/>
</dbReference>
<keyword evidence="5" id="KW-1185">Reference proteome</keyword>
<evidence type="ECO:0008006" key="6">
    <source>
        <dbReference type="Google" id="ProtNLM"/>
    </source>
</evidence>
<protein>
    <recommendedName>
        <fullName evidence="6">D-arabinitol 2-dehydrogenase [ribulose-forming]</fullName>
    </recommendedName>
</protein>
<keyword evidence="3" id="KW-0560">Oxidoreductase</keyword>
<evidence type="ECO:0000313" key="4">
    <source>
        <dbReference type="EMBL" id="KAK0968629.1"/>
    </source>
</evidence>
<dbReference type="InterPro" id="IPR036291">
    <property type="entry name" value="NAD(P)-bd_dom_sf"/>
</dbReference>
<evidence type="ECO:0000256" key="2">
    <source>
        <dbReference type="ARBA" id="ARBA00022857"/>
    </source>
</evidence>
<dbReference type="GO" id="GO:0050664">
    <property type="term" value="F:oxidoreductase activity, acting on NAD(P)H, oxygen as acceptor"/>
    <property type="evidence" value="ECO:0007669"/>
    <property type="project" value="TreeGrafter"/>
</dbReference>
<accession>A0AAN6K7L1</accession>
<dbReference type="AlphaFoldDB" id="A0AAN6K7L1"/>
<dbReference type="Proteomes" id="UP001175353">
    <property type="component" value="Unassembled WGS sequence"/>
</dbReference>
<dbReference type="SUPFAM" id="SSF51735">
    <property type="entry name" value="NAD(P)-binding Rossmann-fold domains"/>
    <property type="match status" value="1"/>
</dbReference>
<proteinExistence type="inferred from homology"/>
<dbReference type="PRINTS" id="PR00081">
    <property type="entry name" value="GDHRDH"/>
</dbReference>
<dbReference type="EMBL" id="JAUJLE010000205">
    <property type="protein sequence ID" value="KAK0968629.1"/>
    <property type="molecule type" value="Genomic_DNA"/>
</dbReference>
<evidence type="ECO:0000313" key="5">
    <source>
        <dbReference type="Proteomes" id="UP001175353"/>
    </source>
</evidence>
<dbReference type="PANTHER" id="PTHR43008">
    <property type="entry name" value="BENZIL REDUCTASE"/>
    <property type="match status" value="1"/>
</dbReference>
<dbReference type="Pfam" id="PF13561">
    <property type="entry name" value="adh_short_C2"/>
    <property type="match status" value="1"/>
</dbReference>
<dbReference type="PANTHER" id="PTHR43008:SF10">
    <property type="entry name" value="CHAIN DEHYDROGENASE_OXIDOREDUCTASE, PUTATIVE (AFU_ORTHOLOGUE AFUA_2G15740)-RELATED"/>
    <property type="match status" value="1"/>
</dbReference>
<organism evidence="4 5">
    <name type="scientific">Friedmanniomyces endolithicus</name>
    <dbReference type="NCBI Taxonomy" id="329885"/>
    <lineage>
        <taxon>Eukaryota</taxon>
        <taxon>Fungi</taxon>
        <taxon>Dikarya</taxon>
        <taxon>Ascomycota</taxon>
        <taxon>Pezizomycotina</taxon>
        <taxon>Dothideomycetes</taxon>
        <taxon>Dothideomycetidae</taxon>
        <taxon>Mycosphaerellales</taxon>
        <taxon>Teratosphaeriaceae</taxon>
        <taxon>Friedmanniomyces</taxon>
    </lineage>
</organism>
<comment type="similarity">
    <text evidence="1">Belongs to the short-chain dehydrogenases/reductases (SDR) family.</text>
</comment>
<name>A0AAN6K7L1_9PEZI</name>
<dbReference type="FunFam" id="3.40.50.720:FF:000245">
    <property type="entry name" value="Short chain dehydrogenase, putative"/>
    <property type="match status" value="1"/>
</dbReference>
<evidence type="ECO:0000256" key="1">
    <source>
        <dbReference type="ARBA" id="ARBA00006484"/>
    </source>
</evidence>
<comment type="caution">
    <text evidence="4">The sequence shown here is derived from an EMBL/GenBank/DDBJ whole genome shotgun (WGS) entry which is preliminary data.</text>
</comment>
<dbReference type="GO" id="GO:0016616">
    <property type="term" value="F:oxidoreductase activity, acting on the CH-OH group of donors, NAD or NADP as acceptor"/>
    <property type="evidence" value="ECO:0007669"/>
    <property type="project" value="UniProtKB-ARBA"/>
</dbReference>
<dbReference type="InterPro" id="IPR002347">
    <property type="entry name" value="SDR_fam"/>
</dbReference>
<dbReference type="PROSITE" id="PS00061">
    <property type="entry name" value="ADH_SHORT"/>
    <property type="match status" value="1"/>
</dbReference>
<sequence>MLARARLQAFARLARPTNAGRQTARLGPPAILCSRYNPTSTRLLATTSTETTTSLAKYPTAIAQRLPDPEAQYSPHRLREFEASVTAATRQDRDVVKLNGRVYVVTGGAQGLGLTLAEALVEAGGKVYCLDIQKEPTAPFYETQGRVADRFEGTLSYRHVDVQNAEQVDSVIAEIAAEHSRLDGLIAAAGIQYVKPALEYPPDRIQHMMNTNFGGVFLSAVSCARQMIKYKSPGAMVLVGSMSGLNANKGFTSSVYNSSKAAVIQLGRNLAMEWGKVIDTGGGKRAIRVNVLCPGNIITPMVLKNFEDDPGLRKIWEENNMLGRISEMKEYRGAALFMLSDASSFMTGSHIIIDGGYTAW</sequence>
<reference evidence="4" key="1">
    <citation type="submission" date="2023-06" db="EMBL/GenBank/DDBJ databases">
        <title>Black Yeasts Isolated from many extreme environments.</title>
        <authorList>
            <person name="Coleine C."/>
            <person name="Stajich J.E."/>
            <person name="Selbmann L."/>
        </authorList>
    </citation>
    <scope>NUCLEOTIDE SEQUENCE</scope>
    <source>
        <strain evidence="4">CCFEE 5200</strain>
    </source>
</reference>
<dbReference type="InterPro" id="IPR020904">
    <property type="entry name" value="Sc_DH/Rdtase_CS"/>
</dbReference>
<gene>
    <name evidence="4" type="ORF">LTR91_016627</name>
</gene>
<evidence type="ECO:0000256" key="3">
    <source>
        <dbReference type="ARBA" id="ARBA00023002"/>
    </source>
</evidence>